<dbReference type="GO" id="GO:0071555">
    <property type="term" value="P:cell wall organization"/>
    <property type="evidence" value="ECO:0007669"/>
    <property type="project" value="UniProtKB-KW"/>
</dbReference>
<dbReference type="PANTHER" id="PTHR30417:SF1">
    <property type="entry name" value="N-ACETYLMURAMOYL-L-ALANINE AMIDASE AMID"/>
    <property type="match status" value="1"/>
</dbReference>
<dbReference type="PROSITE" id="PS51318">
    <property type="entry name" value="TAT"/>
    <property type="match status" value="1"/>
</dbReference>
<dbReference type="InterPro" id="IPR051206">
    <property type="entry name" value="NAMLAA_amidase_2"/>
</dbReference>
<reference evidence="8" key="1">
    <citation type="submission" date="2023-05" db="EMBL/GenBank/DDBJ databases">
        <title>Streptantibioticus silvisoli sp. nov., acidotolerant actinomycetes 1 from pine litter.</title>
        <authorList>
            <person name="Swiecimska M."/>
            <person name="Golinska P."/>
            <person name="Sangal V."/>
            <person name="Wachnowicz B."/>
            <person name="Goodfellow M."/>
        </authorList>
    </citation>
    <scope>NUCLEOTIDE SEQUENCE</scope>
    <source>
        <strain evidence="8">SL13</strain>
    </source>
</reference>
<dbReference type="InterPro" id="IPR002502">
    <property type="entry name" value="Amidase_domain"/>
</dbReference>
<organism evidence="8">
    <name type="scientific">Streptantibioticus silvisoli</name>
    <dbReference type="NCBI Taxonomy" id="2705255"/>
    <lineage>
        <taxon>Bacteria</taxon>
        <taxon>Bacillati</taxon>
        <taxon>Actinomycetota</taxon>
        <taxon>Actinomycetes</taxon>
        <taxon>Kitasatosporales</taxon>
        <taxon>Streptomycetaceae</taxon>
        <taxon>Streptantibioticus</taxon>
    </lineage>
</organism>
<feature type="region of interest" description="Disordered" evidence="5">
    <location>
        <begin position="109"/>
        <end position="138"/>
    </location>
</feature>
<dbReference type="FunFam" id="3.40.80.10:FF:000006">
    <property type="entry name" value="N-acetylmuramoyl-L-alanine amidase"/>
    <property type="match status" value="1"/>
</dbReference>
<dbReference type="EMBL" id="JABXJJ020000034">
    <property type="protein sequence ID" value="MDI5972626.1"/>
    <property type="molecule type" value="Genomic_DNA"/>
</dbReference>
<dbReference type="InterPro" id="IPR006311">
    <property type="entry name" value="TAT_signal"/>
</dbReference>
<dbReference type="SUPFAM" id="SSF55846">
    <property type="entry name" value="N-acetylmuramoyl-L-alanine amidase-like"/>
    <property type="match status" value="1"/>
</dbReference>
<dbReference type="RefSeq" id="WP_271318084.1">
    <property type="nucleotide sequence ID" value="NZ_JABXJJ020000034.1"/>
</dbReference>
<feature type="domain" description="N-acetylmuramoyl-L-alanine amidase" evidence="7">
    <location>
        <begin position="290"/>
        <end position="427"/>
    </location>
</feature>
<dbReference type="Gene3D" id="1.10.530.10">
    <property type="match status" value="1"/>
</dbReference>
<dbReference type="InterPro" id="IPR023346">
    <property type="entry name" value="Lysozyme-like_dom_sf"/>
</dbReference>
<keyword evidence="3" id="KW-0378">Hydrolase</keyword>
<gene>
    <name evidence="8" type="ORF">POF50_025340</name>
</gene>
<keyword evidence="4" id="KW-0961">Cell wall biogenesis/degradation</keyword>
<feature type="compositionally biased region" description="Low complexity" evidence="5">
    <location>
        <begin position="128"/>
        <end position="138"/>
    </location>
</feature>
<evidence type="ECO:0000256" key="1">
    <source>
        <dbReference type="ARBA" id="ARBA00001561"/>
    </source>
</evidence>
<comment type="catalytic activity">
    <reaction evidence="1">
        <text>Hydrolyzes the link between N-acetylmuramoyl residues and L-amino acid residues in certain cell-wall glycopeptides.</text>
        <dbReference type="EC" id="3.5.1.28"/>
    </reaction>
</comment>
<name>A0AA90K011_9ACTN</name>
<dbReference type="Gene3D" id="3.40.80.10">
    <property type="entry name" value="Peptidoglycan recognition protein-like"/>
    <property type="match status" value="1"/>
</dbReference>
<dbReference type="CDD" id="cd06583">
    <property type="entry name" value="PGRP"/>
    <property type="match status" value="1"/>
</dbReference>
<dbReference type="EC" id="3.5.1.28" evidence="2"/>
<evidence type="ECO:0000256" key="3">
    <source>
        <dbReference type="ARBA" id="ARBA00022801"/>
    </source>
</evidence>
<keyword evidence="6" id="KW-0732">Signal</keyword>
<dbReference type="GO" id="GO:0009253">
    <property type="term" value="P:peptidoglycan catabolic process"/>
    <property type="evidence" value="ECO:0007669"/>
    <property type="project" value="InterPro"/>
</dbReference>
<dbReference type="GO" id="GO:0008745">
    <property type="term" value="F:N-acetylmuramoyl-L-alanine amidase activity"/>
    <property type="evidence" value="ECO:0007669"/>
    <property type="project" value="UniProtKB-EC"/>
</dbReference>
<feature type="chain" id="PRO_5041702932" description="N-acetylmuramoyl-L-alanine amidase" evidence="6">
    <location>
        <begin position="42"/>
        <end position="661"/>
    </location>
</feature>
<dbReference type="SMART" id="SM00644">
    <property type="entry name" value="Ami_2"/>
    <property type="match status" value="1"/>
</dbReference>
<proteinExistence type="predicted"/>
<evidence type="ECO:0000256" key="2">
    <source>
        <dbReference type="ARBA" id="ARBA00011901"/>
    </source>
</evidence>
<feature type="signal peptide" evidence="6">
    <location>
        <begin position="1"/>
        <end position="41"/>
    </location>
</feature>
<evidence type="ECO:0000313" key="8">
    <source>
        <dbReference type="EMBL" id="MDI5972626.1"/>
    </source>
</evidence>
<protein>
    <recommendedName>
        <fullName evidence="2">N-acetylmuramoyl-L-alanine amidase</fullName>
        <ecNumber evidence="2">3.5.1.28</ecNumber>
    </recommendedName>
</protein>
<evidence type="ECO:0000256" key="6">
    <source>
        <dbReference type="SAM" id="SignalP"/>
    </source>
</evidence>
<dbReference type="GO" id="GO:0009254">
    <property type="term" value="P:peptidoglycan turnover"/>
    <property type="evidence" value="ECO:0007669"/>
    <property type="project" value="TreeGrafter"/>
</dbReference>
<dbReference type="InterPro" id="IPR036505">
    <property type="entry name" value="Amidase/PGRP_sf"/>
</dbReference>
<dbReference type="PANTHER" id="PTHR30417">
    <property type="entry name" value="N-ACETYLMURAMOYL-L-ALANINE AMIDASE AMID"/>
    <property type="match status" value="1"/>
</dbReference>
<accession>A0AA90K011</accession>
<evidence type="ECO:0000256" key="4">
    <source>
        <dbReference type="ARBA" id="ARBA00023316"/>
    </source>
</evidence>
<evidence type="ECO:0000256" key="5">
    <source>
        <dbReference type="SAM" id="MobiDB-lite"/>
    </source>
</evidence>
<sequence>MRGQAPPRTTSRRRSAVRAATAAAAAVALLPVFTAAQPATAGQPSSGALQRAFADASRRYQVPQSVLMGVAYLESRWDGHGGAPSVSGGYGPMHLTDLRTAIADSPAAKLPAEAQGDPRGDTSRPMKATAEPAAAPATFPASSLTARRAATLTGLSESAIRQNAADNVAGGAALLAADQKALGHPLDADPADWSGAVARYSGAATTAAAADFTGDVFQTIRDGEARTTDAGQRVVLAARPGTEPRSAQLTALGLPAADTANTECPPTVACSWVPAPYEQYGTDPTDYGNHDLADRPQDSSIDYIVIHDTEATWDTTMGLVQDPTYLGWHYTVKSSDGEIAQHMATKDVGWHAGNWYINSKSIGVEHEGFLADPDAWYTESMYRDSARLVRYLADRYHIPLDRQHILGHDNVPGTTPSTVASMHTDPGPYWDWAHYFQLLGAPIHPTAGPDAKVVTIDPAYQSNQPAYTGCVTAGQACAPHGSTAIHLYTAPSTSAPLVKDIGLHTTGGDSTIDVNDTGARASTGQQYVVAGRQGDWTAIWYLGQEAWFESPAHQPVAVGAQGMVATPRPGLTSVPVYGRAYPEASAYPANVPVQAQTPLQYTLPAGQSYVVGGRTLGEYFYSTTFDTSQQAWVKGKEAYYEIQFGQRVAYVKASDVVLHHA</sequence>
<dbReference type="SUPFAM" id="SSF53955">
    <property type="entry name" value="Lysozyme-like"/>
    <property type="match status" value="1"/>
</dbReference>
<dbReference type="AlphaFoldDB" id="A0AA90K011"/>
<comment type="caution">
    <text evidence="8">The sequence shown here is derived from an EMBL/GenBank/DDBJ whole genome shotgun (WGS) entry which is preliminary data.</text>
</comment>
<dbReference type="Pfam" id="PF01510">
    <property type="entry name" value="Amidase_2"/>
    <property type="match status" value="1"/>
</dbReference>
<evidence type="ECO:0000259" key="7">
    <source>
        <dbReference type="SMART" id="SM00644"/>
    </source>
</evidence>